<dbReference type="Proteomes" id="UP000265618">
    <property type="component" value="Unassembled WGS sequence"/>
</dbReference>
<organism evidence="1 2">
    <name type="scientific">Kipferlia bialata</name>
    <dbReference type="NCBI Taxonomy" id="797122"/>
    <lineage>
        <taxon>Eukaryota</taxon>
        <taxon>Metamonada</taxon>
        <taxon>Carpediemonas-like organisms</taxon>
        <taxon>Kipferlia</taxon>
    </lineage>
</organism>
<feature type="non-terminal residue" evidence="1">
    <location>
        <position position="1"/>
    </location>
</feature>
<accession>A0A9K3DCJ3</accession>
<proteinExistence type="predicted"/>
<sequence length="61" mass="6613">LPLLAAASLSVVVLGTGILAYREAERAKARRKQQQYRRVKGTARSAAYDATTSVLEQAYCA</sequence>
<evidence type="ECO:0000313" key="1">
    <source>
        <dbReference type="EMBL" id="GIQ92986.1"/>
    </source>
</evidence>
<protein>
    <submittedName>
        <fullName evidence="1">Uncharacterized protein</fullName>
    </submittedName>
</protein>
<evidence type="ECO:0000313" key="2">
    <source>
        <dbReference type="Proteomes" id="UP000265618"/>
    </source>
</evidence>
<name>A0A9K3DCJ3_9EUKA</name>
<keyword evidence="2" id="KW-1185">Reference proteome</keyword>
<dbReference type="AlphaFoldDB" id="A0A9K3DCJ3"/>
<dbReference type="EMBL" id="BDIP01011090">
    <property type="protein sequence ID" value="GIQ92986.1"/>
    <property type="molecule type" value="Genomic_DNA"/>
</dbReference>
<comment type="caution">
    <text evidence="1">The sequence shown here is derived from an EMBL/GenBank/DDBJ whole genome shotgun (WGS) entry which is preliminary data.</text>
</comment>
<reference evidence="1 2" key="1">
    <citation type="journal article" date="2018" name="PLoS ONE">
        <title>The draft genome of Kipferlia bialata reveals reductive genome evolution in fornicate parasites.</title>
        <authorList>
            <person name="Tanifuji G."/>
            <person name="Takabayashi S."/>
            <person name="Kume K."/>
            <person name="Takagi M."/>
            <person name="Nakayama T."/>
            <person name="Kamikawa R."/>
            <person name="Inagaki Y."/>
            <person name="Hashimoto T."/>
        </authorList>
    </citation>
    <scope>NUCLEOTIDE SEQUENCE [LARGE SCALE GENOMIC DNA]</scope>
    <source>
        <strain evidence="1">NY0173</strain>
    </source>
</reference>
<gene>
    <name evidence="1" type="ORF">KIPB_017101</name>
</gene>
<feature type="non-terminal residue" evidence="1">
    <location>
        <position position="61"/>
    </location>
</feature>